<dbReference type="InterPro" id="IPR015947">
    <property type="entry name" value="PUA-like_sf"/>
</dbReference>
<dbReference type="GeneID" id="8512952"/>
<evidence type="ECO:0000256" key="1">
    <source>
        <dbReference type="ARBA" id="ARBA00005030"/>
    </source>
</evidence>
<gene>
    <name evidence="5" type="ordered locus">Metvu_0618</name>
</gene>
<dbReference type="InterPro" id="IPR036511">
    <property type="entry name" value="TGT-like_sf"/>
</dbReference>
<dbReference type="KEGG" id="mvu:Metvu_0618"/>
<dbReference type="GO" id="GO:0005737">
    <property type="term" value="C:cytoplasm"/>
    <property type="evidence" value="ECO:0007669"/>
    <property type="project" value="TreeGrafter"/>
</dbReference>
<reference evidence="5" key="1">
    <citation type="submission" date="2009-10" db="EMBL/GenBank/DDBJ databases">
        <title>Complete sequence of chromosome of Methanocaldococcus vulcanius M7.</title>
        <authorList>
            <consortium name="US DOE Joint Genome Institute"/>
            <person name="Lucas S."/>
            <person name="Copeland A."/>
            <person name="Lapidus A."/>
            <person name="Glavina del Rio T."/>
            <person name="Dalin E."/>
            <person name="Tice H."/>
            <person name="Bruce D."/>
            <person name="Goodwin L."/>
            <person name="Pitluck S."/>
            <person name="Lcollab F.I."/>
            <person name="Brettin T."/>
            <person name="Detter J.C."/>
            <person name="Han C."/>
            <person name="Tapia R."/>
            <person name="Kuske C.R."/>
            <person name="Schmutz J."/>
            <person name="Larimer F."/>
            <person name="Land M."/>
            <person name="Hauser L."/>
            <person name="Kyrpides N."/>
            <person name="Ovchinikova G."/>
            <person name="Sieprawska-Lupa M."/>
            <person name="Whitman W.B."/>
            <person name="Woyke T."/>
        </authorList>
    </citation>
    <scope>NUCLEOTIDE SEQUENCE [LARGE SCALE GENOMIC DNA]</scope>
    <source>
        <strain evidence="5">M7</strain>
    </source>
</reference>
<dbReference type="GO" id="GO:0003723">
    <property type="term" value="F:RNA binding"/>
    <property type="evidence" value="ECO:0007669"/>
    <property type="project" value="InterPro"/>
</dbReference>
<dbReference type="NCBIfam" id="TIGR00451">
    <property type="entry name" value="unchar_dom_2"/>
    <property type="match status" value="1"/>
</dbReference>
<evidence type="ECO:0000259" key="4">
    <source>
        <dbReference type="SMART" id="SM00359"/>
    </source>
</evidence>
<dbReference type="Gene3D" id="2.30.130.10">
    <property type="entry name" value="PUA domain"/>
    <property type="match status" value="1"/>
</dbReference>
<dbReference type="InterPro" id="IPR002478">
    <property type="entry name" value="PUA"/>
</dbReference>
<dbReference type="Proteomes" id="UP000002063">
    <property type="component" value="Chromosome"/>
</dbReference>
<dbReference type="InterPro" id="IPR050076">
    <property type="entry name" value="ArchSynthase1/Queuine_TRR"/>
</dbReference>
<dbReference type="OrthoDB" id="115061at2157"/>
<dbReference type="HOGENOM" id="CLU_029831_0_0_2"/>
<dbReference type="EMBL" id="CP001787">
    <property type="protein sequence ID" value="ACX72477.1"/>
    <property type="molecule type" value="Genomic_DNA"/>
</dbReference>
<keyword evidence="3" id="KW-0819">tRNA processing</keyword>
<dbReference type="SMART" id="SM00359">
    <property type="entry name" value="PUA"/>
    <property type="match status" value="1"/>
</dbReference>
<dbReference type="GO" id="GO:0002099">
    <property type="term" value="P:tRNA wobble guanine modification"/>
    <property type="evidence" value="ECO:0007669"/>
    <property type="project" value="TreeGrafter"/>
</dbReference>
<dbReference type="SUPFAM" id="SSF88802">
    <property type="entry name" value="Pre-PUA domain"/>
    <property type="match status" value="1"/>
</dbReference>
<dbReference type="Pfam" id="PF01472">
    <property type="entry name" value="PUA"/>
    <property type="match status" value="1"/>
</dbReference>
<dbReference type="PROSITE" id="PS50890">
    <property type="entry name" value="PUA"/>
    <property type="match status" value="1"/>
</dbReference>
<dbReference type="AlphaFoldDB" id="C9RFX5"/>
<evidence type="ECO:0000256" key="3">
    <source>
        <dbReference type="ARBA" id="ARBA00022694"/>
    </source>
</evidence>
<dbReference type="SUPFAM" id="SSF52141">
    <property type="entry name" value="Uracil-DNA glycosylase-like"/>
    <property type="match status" value="1"/>
</dbReference>
<dbReference type="InterPro" id="IPR036895">
    <property type="entry name" value="Uracil-DNA_glycosylase-like_sf"/>
</dbReference>
<evidence type="ECO:0000256" key="2">
    <source>
        <dbReference type="ARBA" id="ARBA00008906"/>
    </source>
</evidence>
<dbReference type="RefSeq" id="WP_015732698.1">
    <property type="nucleotide sequence ID" value="NC_013407.1"/>
</dbReference>
<evidence type="ECO:0000313" key="6">
    <source>
        <dbReference type="Proteomes" id="UP000002063"/>
    </source>
</evidence>
<dbReference type="CDD" id="cd21149">
    <property type="entry name" value="PUA_archaeosine_TGT"/>
    <property type="match status" value="1"/>
</dbReference>
<proteinExistence type="inferred from homology"/>
<protein>
    <submittedName>
        <fullName evidence="5">PUA domain containing protein</fullName>
    </submittedName>
</protein>
<sequence>MLEPIAYDIGRLCKEKDKELTPKLINIELNTDEVKMPFDTFKELTPLFKKSFTGKTTYKGEEITYQILNFGKHIDLIDLEEVDLYVIADGRRLIERKELQIIPKIREKISPNSSIYFPSVFPWEIPLLAYMGVDYFDDSMGRLASSMGYKLTKNRMIKTNNKINNNIDGNNIDDIYKDNIHIYNEIIEEVRVAIKNGFLRNVVEETAVSHPYLWANYIRYEPDIRNIPLSKGRKIIITSNINTPEVKKYLIRLDKYEPYSNVIVLLPCSSKKPYSLSQSHQKFIKAIRSSKVIVEEVVLTSPYGLVPRALENLVNYDIPVVGEWSFEEKELINNCLKNFLKKVEEKFNNYVIIAHLPEHYLDILDLDEVVITSKENPISEDALKCLTETLKNYKEMTKDLKLSRKGQRIHNIQQLAKFQFGVNFLPDEIFINHKGQIFTEIKNKRQQIASINLKNGLLVLTLKGGELLWNCGGREINYVEVSYQIKKGSLFPPGFVDCNENISYNDELVLIKDDEFLGVGRALMSGLEMKKARHGALVNIRNVIG</sequence>
<feature type="domain" description="PUA" evidence="4">
    <location>
        <begin position="477"/>
        <end position="545"/>
    </location>
</feature>
<dbReference type="eggNOG" id="arCOG00990">
    <property type="taxonomic scope" value="Archaea"/>
</dbReference>
<dbReference type="UniPathway" id="UPA00393"/>
<comment type="similarity">
    <text evidence="2">Belongs to the archaeosine synthase type 1 family.</text>
</comment>
<dbReference type="InterPro" id="IPR004521">
    <property type="entry name" value="Uncharacterised_CHP00451"/>
</dbReference>
<dbReference type="SUPFAM" id="SSF88697">
    <property type="entry name" value="PUA domain-like"/>
    <property type="match status" value="1"/>
</dbReference>
<dbReference type="InterPro" id="IPR036974">
    <property type="entry name" value="PUA_sf"/>
</dbReference>
<dbReference type="PANTHER" id="PTHR46499">
    <property type="entry name" value="QUEUINE TRNA-RIBOSYLTRANSFERASE"/>
    <property type="match status" value="1"/>
</dbReference>
<evidence type="ECO:0000313" key="5">
    <source>
        <dbReference type="EMBL" id="ACX72477.1"/>
    </source>
</evidence>
<name>C9RFX5_METVM</name>
<dbReference type="Gene3D" id="3.40.50.10630">
    <property type="entry name" value="Uracil-DNA glycosylase-like"/>
    <property type="match status" value="1"/>
</dbReference>
<dbReference type="STRING" id="579137.Metvu_0618"/>
<dbReference type="InterPro" id="IPR040777">
    <property type="entry name" value="DUF5591"/>
</dbReference>
<organism evidence="5 6">
    <name type="scientific">Methanocaldococcus vulcanius (strain ATCC 700851 / DSM 12094 / M7)</name>
    <name type="common">Methanococcus vulcanius</name>
    <dbReference type="NCBI Taxonomy" id="579137"/>
    <lineage>
        <taxon>Archaea</taxon>
        <taxon>Methanobacteriati</taxon>
        <taxon>Methanobacteriota</taxon>
        <taxon>Methanomada group</taxon>
        <taxon>Methanococci</taxon>
        <taxon>Methanococcales</taxon>
        <taxon>Methanocaldococcaceae</taxon>
        <taxon>Methanocaldococcus</taxon>
    </lineage>
</organism>
<accession>C9RFX5</accession>
<dbReference type="SUPFAM" id="SSF51713">
    <property type="entry name" value="tRNA-guanine transglycosylase"/>
    <property type="match status" value="1"/>
</dbReference>
<keyword evidence="6" id="KW-1185">Reference proteome</keyword>
<dbReference type="Gene3D" id="3.20.20.105">
    <property type="entry name" value="Queuine tRNA-ribosyltransferase-like"/>
    <property type="match status" value="1"/>
</dbReference>
<dbReference type="PANTHER" id="PTHR46499:SF2">
    <property type="entry name" value="ARCHAEOSINE SYNTHASE"/>
    <property type="match status" value="1"/>
</dbReference>
<comment type="pathway">
    <text evidence="1">tRNA modification; archaeosine-tRNA biosynthesis.</text>
</comment>
<dbReference type="Pfam" id="PF17884">
    <property type="entry name" value="DUF5591"/>
    <property type="match status" value="1"/>
</dbReference>